<name>A0A9D1XB89_9FIRM</name>
<keyword evidence="3" id="KW-0732">Signal</keyword>
<dbReference type="PANTHER" id="PTHR30373">
    <property type="entry name" value="UPF0603 PROTEIN YGCG"/>
    <property type="match status" value="1"/>
</dbReference>
<feature type="chain" id="PRO_5039621476" evidence="3">
    <location>
        <begin position="33"/>
        <end position="287"/>
    </location>
</feature>
<dbReference type="Proteomes" id="UP000886890">
    <property type="component" value="Unassembled WGS sequence"/>
</dbReference>
<reference evidence="5" key="2">
    <citation type="submission" date="2021-04" db="EMBL/GenBank/DDBJ databases">
        <authorList>
            <person name="Gilroy R."/>
        </authorList>
    </citation>
    <scope>NUCLEOTIDE SEQUENCE</scope>
    <source>
        <strain evidence="5">CHK183-1962</strain>
    </source>
</reference>
<feature type="transmembrane region" description="Helical" evidence="2">
    <location>
        <begin position="199"/>
        <end position="217"/>
    </location>
</feature>
<keyword evidence="2" id="KW-0472">Membrane</keyword>
<feature type="domain" description="TPM" evidence="4">
    <location>
        <begin position="48"/>
        <end position="167"/>
    </location>
</feature>
<evidence type="ECO:0000313" key="5">
    <source>
        <dbReference type="EMBL" id="HIX76247.1"/>
    </source>
</evidence>
<dbReference type="AlphaFoldDB" id="A0A9D1XB89"/>
<accession>A0A9D1XB89</accession>
<dbReference type="EMBL" id="DXEK01000019">
    <property type="protein sequence ID" value="HIX76247.1"/>
    <property type="molecule type" value="Genomic_DNA"/>
</dbReference>
<dbReference type="Gene3D" id="3.10.310.50">
    <property type="match status" value="1"/>
</dbReference>
<sequence>MMRSDGIKKRPGGTAILLALVLFLFFPAAAYAQERTAAAAETDGMVHIYDEAGLLSGSESEQLEQRCQQIETQSQIHILMVTTEDTQGKSQMEYADDFYDDIYPEKKDENGVLVLIDIGERELWISTAGIMRYYLSDQEIDRLLDDMYEEATVGDYAGAFEEAADHVELAIEQGISSGDYLVDENGRVTRYRRITGVELVLAGAVGLAAFCLVFFGVRHSYRKKVKSDMRGYGRVGGMKLDRQRDTLINRRVTSRKIVNNPPPGSGGGSSVHTSSSGRSHGGGGRGF</sequence>
<keyword evidence="2" id="KW-1133">Transmembrane helix</keyword>
<dbReference type="Pfam" id="PF04536">
    <property type="entry name" value="TPM_phosphatase"/>
    <property type="match status" value="1"/>
</dbReference>
<evidence type="ECO:0000256" key="2">
    <source>
        <dbReference type="SAM" id="Phobius"/>
    </source>
</evidence>
<keyword evidence="2" id="KW-0812">Transmembrane</keyword>
<proteinExistence type="predicted"/>
<evidence type="ECO:0000313" key="6">
    <source>
        <dbReference type="Proteomes" id="UP000886890"/>
    </source>
</evidence>
<organism evidence="5 6">
    <name type="scientific">Candidatus Fusicatenibacter merdavium</name>
    <dbReference type="NCBI Taxonomy" id="2838600"/>
    <lineage>
        <taxon>Bacteria</taxon>
        <taxon>Bacillati</taxon>
        <taxon>Bacillota</taxon>
        <taxon>Clostridia</taxon>
        <taxon>Lachnospirales</taxon>
        <taxon>Lachnospiraceae</taxon>
        <taxon>Fusicatenibacter</taxon>
    </lineage>
</organism>
<gene>
    <name evidence="5" type="ORF">H9734_01420</name>
</gene>
<dbReference type="PANTHER" id="PTHR30373:SF2">
    <property type="entry name" value="UPF0603 PROTEIN YGCG"/>
    <property type="match status" value="1"/>
</dbReference>
<feature type="region of interest" description="Disordered" evidence="1">
    <location>
        <begin position="250"/>
        <end position="287"/>
    </location>
</feature>
<comment type="caution">
    <text evidence="5">The sequence shown here is derived from an EMBL/GenBank/DDBJ whole genome shotgun (WGS) entry which is preliminary data.</text>
</comment>
<evidence type="ECO:0000256" key="1">
    <source>
        <dbReference type="SAM" id="MobiDB-lite"/>
    </source>
</evidence>
<feature type="signal peptide" evidence="3">
    <location>
        <begin position="1"/>
        <end position="32"/>
    </location>
</feature>
<evidence type="ECO:0000259" key="4">
    <source>
        <dbReference type="Pfam" id="PF04536"/>
    </source>
</evidence>
<protein>
    <submittedName>
        <fullName evidence="5">TPM domain-containing protein</fullName>
    </submittedName>
</protein>
<evidence type="ECO:0000256" key="3">
    <source>
        <dbReference type="SAM" id="SignalP"/>
    </source>
</evidence>
<dbReference type="InterPro" id="IPR007621">
    <property type="entry name" value="TPM_dom"/>
</dbReference>
<reference evidence="5" key="1">
    <citation type="journal article" date="2021" name="PeerJ">
        <title>Extensive microbial diversity within the chicken gut microbiome revealed by metagenomics and culture.</title>
        <authorList>
            <person name="Gilroy R."/>
            <person name="Ravi A."/>
            <person name="Getino M."/>
            <person name="Pursley I."/>
            <person name="Horton D.L."/>
            <person name="Alikhan N.F."/>
            <person name="Baker D."/>
            <person name="Gharbi K."/>
            <person name="Hall N."/>
            <person name="Watson M."/>
            <person name="Adriaenssens E.M."/>
            <person name="Foster-Nyarko E."/>
            <person name="Jarju S."/>
            <person name="Secka A."/>
            <person name="Antonio M."/>
            <person name="Oren A."/>
            <person name="Chaudhuri R.R."/>
            <person name="La Ragione R."/>
            <person name="Hildebrand F."/>
            <person name="Pallen M.J."/>
        </authorList>
    </citation>
    <scope>NUCLEOTIDE SEQUENCE</scope>
    <source>
        <strain evidence="5">CHK183-1962</strain>
    </source>
</reference>